<dbReference type="PANTHER" id="PTHR24186">
    <property type="entry name" value="PROTEIN PHOSPHATASE 1 REGULATORY SUBUNIT"/>
    <property type="match status" value="1"/>
</dbReference>
<dbReference type="InterPro" id="IPR036770">
    <property type="entry name" value="Ankyrin_rpt-contain_sf"/>
</dbReference>
<organism evidence="3 4">
    <name type="scientific">Seminavis robusta</name>
    <dbReference type="NCBI Taxonomy" id="568900"/>
    <lineage>
        <taxon>Eukaryota</taxon>
        <taxon>Sar</taxon>
        <taxon>Stramenopiles</taxon>
        <taxon>Ochrophyta</taxon>
        <taxon>Bacillariophyta</taxon>
        <taxon>Bacillariophyceae</taxon>
        <taxon>Bacillariophycidae</taxon>
        <taxon>Naviculales</taxon>
        <taxon>Naviculaceae</taxon>
        <taxon>Seminavis</taxon>
    </lineage>
</organism>
<evidence type="ECO:0000313" key="3">
    <source>
        <dbReference type="EMBL" id="CAB9529719.1"/>
    </source>
</evidence>
<reference evidence="3" key="1">
    <citation type="submission" date="2020-06" db="EMBL/GenBank/DDBJ databases">
        <authorList>
            <consortium name="Plant Systems Biology data submission"/>
        </authorList>
    </citation>
    <scope>NUCLEOTIDE SEQUENCE</scope>
    <source>
        <strain evidence="3">D6</strain>
    </source>
</reference>
<evidence type="ECO:0000313" key="4">
    <source>
        <dbReference type="Proteomes" id="UP001153069"/>
    </source>
</evidence>
<protein>
    <submittedName>
        <fullName evidence="3">Uncharacterized protein</fullName>
    </submittedName>
</protein>
<keyword evidence="4" id="KW-1185">Reference proteome</keyword>
<sequence>MGSLVSLLIGEAEEEGAPSLLELLDVDPQNEGNNRMNWERILRRLRTHPEEAAAYCHSVDPSPLLRCLSCVEAEIPPAVIQAFLDAYDDTVYHSDRNGQTPLLQAVRRTAVAWSTDNDDNEEEEDPAERIQKDARQIIQLLLEANPSAARHSDSTGAIPLHFARTDPVSARLLLDAFPQGVHQVDKERGRLPLHYLCSLSLEKETEENNNNNNEEEEEAPLRLALPNPKVAKLLATPTKTSNPVLATDNEGLRPLDMMYDGLVTLLTKKNREEDDAFQIDTLWQVLTVLVQSVVITSPGKTFQMVHALVSLRCPAAIMAEALRRFPDQAVERDAQGRTPLLIAVAMLQQQPQHGGDMCKVICELLKCNKNAARMTDHEGRLAIDTLAEAGVYDEQLFECLVKAEPRAVDTRDLKNKQHPFITAAMAGPDKSNASSVYHLLRAKPHVIQYYMLD</sequence>
<accession>A0A9N8F1B1</accession>
<keyword evidence="1" id="KW-0677">Repeat</keyword>
<dbReference type="PANTHER" id="PTHR24186:SF50">
    <property type="entry name" value="ANKYRIN REPEAT-CONTAINING PROTEIN ITN1-LIKE ISOFORM X1"/>
    <property type="match status" value="1"/>
</dbReference>
<proteinExistence type="predicted"/>
<evidence type="ECO:0000256" key="1">
    <source>
        <dbReference type="ARBA" id="ARBA00022737"/>
    </source>
</evidence>
<gene>
    <name evidence="3" type="ORF">SEMRO_2599_G332280.1</name>
</gene>
<keyword evidence="2" id="KW-0040">ANK repeat</keyword>
<name>A0A9N8F1B1_9STRA</name>
<dbReference type="AlphaFoldDB" id="A0A9N8F1B1"/>
<dbReference type="OrthoDB" id="341259at2759"/>
<evidence type="ECO:0000256" key="2">
    <source>
        <dbReference type="ARBA" id="ARBA00023043"/>
    </source>
</evidence>
<dbReference type="Proteomes" id="UP001153069">
    <property type="component" value="Unassembled WGS sequence"/>
</dbReference>
<dbReference type="Gene3D" id="1.25.40.20">
    <property type="entry name" value="Ankyrin repeat-containing domain"/>
    <property type="match status" value="2"/>
</dbReference>
<dbReference type="GO" id="GO:0005886">
    <property type="term" value="C:plasma membrane"/>
    <property type="evidence" value="ECO:0007669"/>
    <property type="project" value="TreeGrafter"/>
</dbReference>
<dbReference type="EMBL" id="CAICTM010002597">
    <property type="protein sequence ID" value="CAB9529719.1"/>
    <property type="molecule type" value="Genomic_DNA"/>
</dbReference>
<comment type="caution">
    <text evidence="3">The sequence shown here is derived from an EMBL/GenBank/DDBJ whole genome shotgun (WGS) entry which is preliminary data.</text>
</comment>